<proteinExistence type="predicted"/>
<dbReference type="RefSeq" id="WP_098465538.1">
    <property type="nucleotide sequence ID" value="NZ_CP117450.1"/>
</dbReference>
<accession>A0ABY9FV71</accession>
<dbReference type="InterPro" id="IPR007358">
    <property type="entry name" value="Nucleoid_associated_NdpA"/>
</dbReference>
<organism evidence="1 2">
    <name type="scientific">Pseudomonas lurida</name>
    <dbReference type="NCBI Taxonomy" id="244566"/>
    <lineage>
        <taxon>Bacteria</taxon>
        <taxon>Pseudomonadati</taxon>
        <taxon>Pseudomonadota</taxon>
        <taxon>Gammaproteobacteria</taxon>
        <taxon>Pseudomonadales</taxon>
        <taxon>Pseudomonadaceae</taxon>
        <taxon>Pseudomonas</taxon>
    </lineage>
</organism>
<keyword evidence="2" id="KW-1185">Reference proteome</keyword>
<name>A0ABY9FV71_9PSED</name>
<evidence type="ECO:0000313" key="2">
    <source>
        <dbReference type="Proteomes" id="UP001236748"/>
    </source>
</evidence>
<reference evidence="1 2" key="1">
    <citation type="submission" date="2023-02" db="EMBL/GenBank/DDBJ databases">
        <title>Evolution of Hrp T3SS in non-pathogenic Pseudomonas fluorescens.</title>
        <authorList>
            <person name="Liao K."/>
            <person name="Wei H."/>
            <person name="Gu Y."/>
        </authorList>
    </citation>
    <scope>NUCLEOTIDE SEQUENCE [LARGE SCALE GENOMIC DNA]</scope>
    <source>
        <strain evidence="1 2">FP2043</strain>
    </source>
</reference>
<gene>
    <name evidence="1" type="ORF">PSH67_00880</name>
</gene>
<dbReference type="Proteomes" id="UP001236748">
    <property type="component" value="Chromosome"/>
</dbReference>
<dbReference type="GeneID" id="99719257"/>
<sequence length="365" mass="40660">MTAIESPQLAAFSFEGLSIEKVIIHKIHPRSGSDLVPPKTSQKLSVFPQEALDTLQLRIQKALGNKSHGIEMSISLEDADSFFQKSATMLSCSDQDFILKSQSLALDLSKAQLSTNAPGGMLAVIRGRVGDKDNPFLAVIKADIQDGFRANEDDDNVNVEYISELLLTEAQRLYKIGLISPVLSRAPVNNLYSPSDYRAFLFDHLMTATETRNAAAYFYGNFLGMSIQASSKKLTQDFFEHTRSFIDTAPLSTDQKLDLHEALRSDLKSQAATISVTDFSEKNFPVGLRESYSSFMESKSFPKNAVIKDNEYISAKLKRRRKYVFTNGVWISTPSESDENLLKIESLDEKGTTIVTINSRLESQK</sequence>
<dbReference type="EMBL" id="CP117450">
    <property type="protein sequence ID" value="WLH07245.1"/>
    <property type="molecule type" value="Genomic_DNA"/>
</dbReference>
<evidence type="ECO:0000313" key="1">
    <source>
        <dbReference type="EMBL" id="WLH07245.1"/>
    </source>
</evidence>
<protein>
    <submittedName>
        <fullName evidence="1">Nucleoid-associated protein</fullName>
    </submittedName>
</protein>
<dbReference type="Pfam" id="PF04245">
    <property type="entry name" value="NA37"/>
    <property type="match status" value="1"/>
</dbReference>